<comment type="caution">
    <text evidence="3">The sequence shown here is derived from an EMBL/GenBank/DDBJ whole genome shotgun (WGS) entry which is preliminary data.</text>
</comment>
<gene>
    <name evidence="3" type="ORF">ACFQZM_40865</name>
</gene>
<keyword evidence="2" id="KW-0472">Membrane</keyword>
<feature type="compositionally biased region" description="Low complexity" evidence="1">
    <location>
        <begin position="73"/>
        <end position="93"/>
    </location>
</feature>
<accession>A0ABW2Y231</accession>
<dbReference type="RefSeq" id="WP_131756423.1">
    <property type="nucleotide sequence ID" value="NZ_CAACUY010000016.1"/>
</dbReference>
<proteinExistence type="predicted"/>
<feature type="region of interest" description="Disordered" evidence="1">
    <location>
        <begin position="46"/>
        <end position="110"/>
    </location>
</feature>
<organism evidence="3 4">
    <name type="scientific">Actinomadura fibrosa</name>
    <dbReference type="NCBI Taxonomy" id="111802"/>
    <lineage>
        <taxon>Bacteria</taxon>
        <taxon>Bacillati</taxon>
        <taxon>Actinomycetota</taxon>
        <taxon>Actinomycetes</taxon>
        <taxon>Streptosporangiales</taxon>
        <taxon>Thermomonosporaceae</taxon>
        <taxon>Actinomadura</taxon>
    </lineage>
</organism>
<keyword evidence="2" id="KW-1133">Transmembrane helix</keyword>
<keyword evidence="4" id="KW-1185">Reference proteome</keyword>
<evidence type="ECO:0000313" key="3">
    <source>
        <dbReference type="EMBL" id="MFD0690900.1"/>
    </source>
</evidence>
<reference evidence="4" key="1">
    <citation type="journal article" date="2019" name="Int. J. Syst. Evol. Microbiol.">
        <title>The Global Catalogue of Microorganisms (GCM) 10K type strain sequencing project: providing services to taxonomists for standard genome sequencing and annotation.</title>
        <authorList>
            <consortium name="The Broad Institute Genomics Platform"/>
            <consortium name="The Broad Institute Genome Sequencing Center for Infectious Disease"/>
            <person name="Wu L."/>
            <person name="Ma J."/>
        </authorList>
    </citation>
    <scope>NUCLEOTIDE SEQUENCE [LARGE SCALE GENOMIC DNA]</scope>
    <source>
        <strain evidence="4">JCM 9371</strain>
    </source>
</reference>
<sequence>MDDTRAAEAADDPLRPQLLLLMAGAVIGVVLLGAALVIDLTGANDVRTPAVPTMPSGGLPTMPSQGVPTMPNLPTLFPTAPPGATGAPTELPTNLPTNLPSIPQIPGGAP</sequence>
<evidence type="ECO:0000256" key="2">
    <source>
        <dbReference type="SAM" id="Phobius"/>
    </source>
</evidence>
<keyword evidence="2" id="KW-0812">Transmembrane</keyword>
<evidence type="ECO:0000313" key="4">
    <source>
        <dbReference type="Proteomes" id="UP001597063"/>
    </source>
</evidence>
<protein>
    <submittedName>
        <fullName evidence="3">Uncharacterized protein</fullName>
    </submittedName>
</protein>
<name>A0ABW2Y231_9ACTN</name>
<feature type="transmembrane region" description="Helical" evidence="2">
    <location>
        <begin position="18"/>
        <end position="38"/>
    </location>
</feature>
<evidence type="ECO:0000256" key="1">
    <source>
        <dbReference type="SAM" id="MobiDB-lite"/>
    </source>
</evidence>
<dbReference type="Proteomes" id="UP001597063">
    <property type="component" value="Unassembled WGS sequence"/>
</dbReference>
<dbReference type="EMBL" id="JBHTGP010000024">
    <property type="protein sequence ID" value="MFD0690900.1"/>
    <property type="molecule type" value="Genomic_DNA"/>
</dbReference>